<accession>A0A2A9NZA2</accession>
<evidence type="ECO:0000313" key="3">
    <source>
        <dbReference type="Proteomes" id="UP000242287"/>
    </source>
</evidence>
<feature type="compositionally biased region" description="Low complexity" evidence="1">
    <location>
        <begin position="52"/>
        <end position="65"/>
    </location>
</feature>
<feature type="region of interest" description="Disordered" evidence="1">
    <location>
        <begin position="523"/>
        <end position="684"/>
    </location>
</feature>
<proteinExistence type="predicted"/>
<organism evidence="2 3">
    <name type="scientific">Amanita thiersii Skay4041</name>
    <dbReference type="NCBI Taxonomy" id="703135"/>
    <lineage>
        <taxon>Eukaryota</taxon>
        <taxon>Fungi</taxon>
        <taxon>Dikarya</taxon>
        <taxon>Basidiomycota</taxon>
        <taxon>Agaricomycotina</taxon>
        <taxon>Agaricomycetes</taxon>
        <taxon>Agaricomycetidae</taxon>
        <taxon>Agaricales</taxon>
        <taxon>Pluteineae</taxon>
        <taxon>Amanitaceae</taxon>
        <taxon>Amanita</taxon>
    </lineage>
</organism>
<dbReference type="OrthoDB" id="2138242at2759"/>
<dbReference type="EMBL" id="KZ301971">
    <property type="protein sequence ID" value="PFH53931.1"/>
    <property type="molecule type" value="Genomic_DNA"/>
</dbReference>
<feature type="compositionally biased region" description="Polar residues" evidence="1">
    <location>
        <begin position="236"/>
        <end position="251"/>
    </location>
</feature>
<keyword evidence="3" id="KW-1185">Reference proteome</keyword>
<dbReference type="Proteomes" id="UP000242287">
    <property type="component" value="Unassembled WGS sequence"/>
</dbReference>
<feature type="compositionally biased region" description="Polar residues" evidence="1">
    <location>
        <begin position="592"/>
        <end position="602"/>
    </location>
</feature>
<feature type="compositionally biased region" description="Polar residues" evidence="1">
    <location>
        <begin position="25"/>
        <end position="36"/>
    </location>
</feature>
<feature type="compositionally biased region" description="Basic and acidic residues" evidence="1">
    <location>
        <begin position="663"/>
        <end position="672"/>
    </location>
</feature>
<name>A0A2A9NZA2_9AGAR</name>
<reference evidence="2 3" key="1">
    <citation type="submission" date="2014-02" db="EMBL/GenBank/DDBJ databases">
        <title>Transposable element dynamics among asymbiotic and ectomycorrhizal Amanita fungi.</title>
        <authorList>
            <consortium name="DOE Joint Genome Institute"/>
            <person name="Hess J."/>
            <person name="Skrede I."/>
            <person name="Wolfe B."/>
            <person name="LaButti K."/>
            <person name="Ohm R.A."/>
            <person name="Grigoriev I.V."/>
            <person name="Pringle A."/>
        </authorList>
    </citation>
    <scope>NUCLEOTIDE SEQUENCE [LARGE SCALE GENOMIC DNA]</scope>
    <source>
        <strain evidence="2 3">SKay4041</strain>
    </source>
</reference>
<evidence type="ECO:0000256" key="1">
    <source>
        <dbReference type="SAM" id="MobiDB-lite"/>
    </source>
</evidence>
<evidence type="ECO:0000313" key="2">
    <source>
        <dbReference type="EMBL" id="PFH53931.1"/>
    </source>
</evidence>
<feature type="compositionally biased region" description="Polar residues" evidence="1">
    <location>
        <begin position="280"/>
        <end position="291"/>
    </location>
</feature>
<feature type="compositionally biased region" description="Polar residues" evidence="1">
    <location>
        <begin position="612"/>
        <end position="621"/>
    </location>
</feature>
<feature type="region of interest" description="Disordered" evidence="1">
    <location>
        <begin position="25"/>
        <end position="135"/>
    </location>
</feature>
<feature type="compositionally biased region" description="Polar residues" evidence="1">
    <location>
        <begin position="209"/>
        <end position="221"/>
    </location>
</feature>
<feature type="region of interest" description="Disordered" evidence="1">
    <location>
        <begin position="280"/>
        <end position="299"/>
    </location>
</feature>
<feature type="region of interest" description="Disordered" evidence="1">
    <location>
        <begin position="180"/>
        <end position="275"/>
    </location>
</feature>
<feature type="compositionally biased region" description="Polar residues" evidence="1">
    <location>
        <begin position="182"/>
        <end position="201"/>
    </location>
</feature>
<gene>
    <name evidence="2" type="ORF">AMATHDRAFT_44972</name>
</gene>
<protein>
    <submittedName>
        <fullName evidence="2">Uncharacterized protein</fullName>
    </submittedName>
</protein>
<feature type="compositionally biased region" description="Basic and acidic residues" evidence="1">
    <location>
        <begin position="641"/>
        <end position="655"/>
    </location>
</feature>
<sequence length="684" mass="73215">MSNHATIATHVPQSLPSFAQAFSTQSLSSLPSTNNALPPIHTRLSPVNRSQSDSPLPNSRSRPNSADNPVHSTLGAKRSHDDVASGLNDDPPTDSSHKSPRLVHIKQEQEQEPLSQPSPPAVVDDHALPSAGSLPVPFKKRRVTVSGAPHSLNTDAQATSDQVNSTPLSPVVMGQGIKRDNSTQLEQPRSSINVKQKQSAIGQRRGSLSAVNTPTNGSVNTALVPVSDERLPASKQPVTRSLRKSPTNTSAIRRHHPSIPQGGPNTRPPSPTSIIAPTQQQVPIQAQTPSHSLPPPPISFARRRAAQLGAGKRKPADILISPREAQSSDQLQPAIQSAPPVPHAGQGAFYAGRYTMALPRLPPVMNSGENVRRVASNVPPTPTRLAMQRQPPSAIPAPTPSIGITGRSPPSAFVPIATTLVPPTPSSLHHPGYTGDKAAFLGPFEVFYDALNDSKQLKKWLGEQLQKSNSLMQSLAHQQDKLSEIVEGLVERKVGGMRSEMVGLQRRVEELEEALRVATVGHMDRSYPRNGNGTIGPDTNIYQQIPGKPEPSARSGLPPSAPSPAWGQDRDHRENQEVPDVEMGSPAPYRTHSMSATRSQPSDPAYGRSPFNAPSPSQTYRDASAQHLALPSTHTKASRGHHGDRDRLVVGRTAERGSGSPHGRGDSRRDATSRNASDAQVEDT</sequence>
<dbReference type="AlphaFoldDB" id="A0A2A9NZA2"/>